<keyword evidence="4" id="KW-1185">Reference proteome</keyword>
<dbReference type="SUPFAM" id="SSF47413">
    <property type="entry name" value="lambda repressor-like DNA-binding domains"/>
    <property type="match status" value="1"/>
</dbReference>
<feature type="domain" description="HTH cro/C1-type" evidence="2">
    <location>
        <begin position="30"/>
        <end position="75"/>
    </location>
</feature>
<dbReference type="PANTHER" id="PTHR43236">
    <property type="entry name" value="ANTITOXIN HIGA1"/>
    <property type="match status" value="1"/>
</dbReference>
<dbReference type="InterPro" id="IPR052345">
    <property type="entry name" value="Rad_response_metalloprotease"/>
</dbReference>
<evidence type="ECO:0000259" key="2">
    <source>
        <dbReference type="PROSITE" id="PS50943"/>
    </source>
</evidence>
<accession>A0ABX9N9I9</accession>
<dbReference type="EMBL" id="QWEE01000001">
    <property type="protein sequence ID" value="RII94888.1"/>
    <property type="molecule type" value="Genomic_DNA"/>
</dbReference>
<evidence type="ECO:0000313" key="4">
    <source>
        <dbReference type="Proteomes" id="UP000265355"/>
    </source>
</evidence>
<evidence type="ECO:0000256" key="1">
    <source>
        <dbReference type="ARBA" id="ARBA00007227"/>
    </source>
</evidence>
<proteinExistence type="inferred from homology"/>
<comment type="similarity">
    <text evidence="1">Belongs to the short-chain fatty acyl-CoA assimilation regulator (ScfR) family.</text>
</comment>
<gene>
    <name evidence="3" type="primary">higA</name>
    <name evidence="3" type="ORF">DZF98_00265</name>
</gene>
<evidence type="ECO:0000313" key="3">
    <source>
        <dbReference type="EMBL" id="RII94888.1"/>
    </source>
</evidence>
<dbReference type="PANTHER" id="PTHR43236:SF1">
    <property type="entry name" value="BLL7220 PROTEIN"/>
    <property type="match status" value="1"/>
</dbReference>
<reference evidence="3 4" key="1">
    <citation type="submission" date="2018-08" db="EMBL/GenBank/DDBJ databases">
        <title>Genome Sequence of Clavibacter michiganensis Subspecies type strains, and the Atypical Peach-Colored Strains Isolated from Tomato.</title>
        <authorList>
            <person name="Osdaghi E."/>
            <person name="Portier P."/>
            <person name="Briand M."/>
            <person name="Jacques M.-A."/>
        </authorList>
    </citation>
    <scope>NUCLEOTIDE SEQUENCE [LARGE SCALE GENOMIC DNA]</scope>
    <source>
        <strain evidence="3 4">CFBP 8216</strain>
    </source>
</reference>
<comment type="caution">
    <text evidence="3">The sequence shown here is derived from an EMBL/GenBank/DDBJ whole genome shotgun (WGS) entry which is preliminary data.</text>
</comment>
<dbReference type="PROSITE" id="PS50943">
    <property type="entry name" value="HTH_CROC1"/>
    <property type="match status" value="1"/>
</dbReference>
<dbReference type="Gene3D" id="1.10.260.40">
    <property type="entry name" value="lambda repressor-like DNA-binding domains"/>
    <property type="match status" value="1"/>
</dbReference>
<dbReference type="InterPro" id="IPR010359">
    <property type="entry name" value="IrrE_HExxH"/>
</dbReference>
<sequence>MTKYTVREPNFDFAPHPGRLLQRELDARLLTQAQLALRTGLSTKHINLVVKGAASVSPDVAVTLEQVLGTPADTWLRLEAAYQAEQARAERRSAAADFVSWAAAFPRHLLIQRCVISAEDTGSALVAKLLAFFQVASPKAYEDTWLVPQASYKRSQVHPVDANLTALWLRLAEIQAQPYVSRVKEYDAKGLDKVARSLPRLTVKDARVAFLDAQAALLDAGVVLVFVPEVPGTRISGVSRRINGTPMIAVTSRYKTLDGLWFTILHEIAHIVMHPKRSTFIDEGRVNDDDDMHETAANRYAQEVLIPAGYQSELLGISSPRDVISLAQRLKVSPSLIAGQWAHVHNIWGGPIARLRVQVDLDKIMGEAVESARDR</sequence>
<protein>
    <submittedName>
        <fullName evidence="3">Addiction module antidote protein, HigA family</fullName>
    </submittedName>
</protein>
<dbReference type="Gene3D" id="1.10.10.2910">
    <property type="match status" value="1"/>
</dbReference>
<name>A0ABX9N9I9_9MICO</name>
<dbReference type="SMART" id="SM00530">
    <property type="entry name" value="HTH_XRE"/>
    <property type="match status" value="1"/>
</dbReference>
<dbReference type="NCBIfam" id="TIGR02607">
    <property type="entry name" value="antidote_HigA"/>
    <property type="match status" value="1"/>
</dbReference>
<organism evidence="3 4">
    <name type="scientific">Clavibacter californiensis</name>
    <dbReference type="NCBI Taxonomy" id="1401995"/>
    <lineage>
        <taxon>Bacteria</taxon>
        <taxon>Bacillati</taxon>
        <taxon>Actinomycetota</taxon>
        <taxon>Actinomycetes</taxon>
        <taxon>Micrococcales</taxon>
        <taxon>Microbacteriaceae</taxon>
        <taxon>Clavibacter</taxon>
    </lineage>
</organism>
<dbReference type="CDD" id="cd00093">
    <property type="entry name" value="HTH_XRE"/>
    <property type="match status" value="1"/>
</dbReference>
<dbReference type="InterPro" id="IPR010982">
    <property type="entry name" value="Lambda_DNA-bd_dom_sf"/>
</dbReference>
<dbReference type="RefSeq" id="WP_119372098.1">
    <property type="nucleotide sequence ID" value="NZ_CP040793.1"/>
</dbReference>
<dbReference type="InterPro" id="IPR013430">
    <property type="entry name" value="Toxin_antidote_HigA"/>
</dbReference>
<dbReference type="InterPro" id="IPR001387">
    <property type="entry name" value="Cro/C1-type_HTH"/>
</dbReference>
<dbReference type="Proteomes" id="UP000265355">
    <property type="component" value="Unassembled WGS sequence"/>
</dbReference>
<dbReference type="Pfam" id="PF06114">
    <property type="entry name" value="Peptidase_M78"/>
    <property type="match status" value="1"/>
</dbReference>
<dbReference type="Pfam" id="PF01381">
    <property type="entry name" value="HTH_3"/>
    <property type="match status" value="1"/>
</dbReference>